<protein>
    <submittedName>
        <fullName evidence="3">Unannotated protein</fullName>
    </submittedName>
</protein>
<name>A0A6J7PZ10_9ZZZZ</name>
<dbReference type="Gene3D" id="1.10.30.50">
    <property type="match status" value="1"/>
</dbReference>
<reference evidence="3" key="1">
    <citation type="submission" date="2020-05" db="EMBL/GenBank/DDBJ databases">
        <authorList>
            <person name="Chiriac C."/>
            <person name="Salcher M."/>
            <person name="Ghai R."/>
            <person name="Kavagutti S V."/>
        </authorList>
    </citation>
    <scope>NUCLEOTIDE SEQUENCE</scope>
</reference>
<dbReference type="InterPro" id="IPR003615">
    <property type="entry name" value="HNH_nuc"/>
</dbReference>
<evidence type="ECO:0000313" key="3">
    <source>
        <dbReference type="EMBL" id="CAB5008959.1"/>
    </source>
</evidence>
<comment type="similarity">
    <text evidence="1">Belongs to the Rv1128c/1148c/1588c/1702c/1945/3466 family.</text>
</comment>
<dbReference type="GO" id="GO:0008270">
    <property type="term" value="F:zinc ion binding"/>
    <property type="evidence" value="ECO:0007669"/>
    <property type="project" value="InterPro"/>
</dbReference>
<dbReference type="Pfam" id="PF01844">
    <property type="entry name" value="HNH"/>
    <property type="match status" value="1"/>
</dbReference>
<evidence type="ECO:0000259" key="2">
    <source>
        <dbReference type="SMART" id="SM00507"/>
    </source>
</evidence>
<sequence length="156" mass="16574">MAVHVALSTLVGLDSAPGVVPGLGPVPAPVARALAADSQWVRFLTDEVGMVVGVGRHRYVPGAALADLVRARDLRCQFPHCGQPASRCDLDHINPFDHARPARGGPTTAENLQALCRRHHRLKTAGVWSVVRARDGSLEWSGPVGLSHTVMSDAVL</sequence>
<organism evidence="3">
    <name type="scientific">freshwater metagenome</name>
    <dbReference type="NCBI Taxonomy" id="449393"/>
    <lineage>
        <taxon>unclassified sequences</taxon>
        <taxon>metagenomes</taxon>
        <taxon>ecological metagenomes</taxon>
    </lineage>
</organism>
<dbReference type="SMART" id="SM00507">
    <property type="entry name" value="HNHc"/>
    <property type="match status" value="1"/>
</dbReference>
<dbReference type="AlphaFoldDB" id="A0A6J7PZ10"/>
<proteinExistence type="inferred from homology"/>
<dbReference type="GO" id="GO:0003676">
    <property type="term" value="F:nucleic acid binding"/>
    <property type="evidence" value="ECO:0007669"/>
    <property type="project" value="InterPro"/>
</dbReference>
<dbReference type="Pfam" id="PF02720">
    <property type="entry name" value="DUF222"/>
    <property type="match status" value="1"/>
</dbReference>
<accession>A0A6J7PZ10</accession>
<evidence type="ECO:0000256" key="1">
    <source>
        <dbReference type="ARBA" id="ARBA00023450"/>
    </source>
</evidence>
<dbReference type="InterPro" id="IPR002711">
    <property type="entry name" value="HNH"/>
</dbReference>
<dbReference type="EMBL" id="CAFBOZ010000154">
    <property type="protein sequence ID" value="CAB5008959.1"/>
    <property type="molecule type" value="Genomic_DNA"/>
</dbReference>
<dbReference type="GO" id="GO:0004519">
    <property type="term" value="F:endonuclease activity"/>
    <property type="evidence" value="ECO:0007669"/>
    <property type="project" value="InterPro"/>
</dbReference>
<dbReference type="CDD" id="cd00085">
    <property type="entry name" value="HNHc"/>
    <property type="match status" value="1"/>
</dbReference>
<gene>
    <name evidence="3" type="ORF">UFOPK3992_01125</name>
</gene>
<feature type="domain" description="HNH nuclease" evidence="2">
    <location>
        <begin position="64"/>
        <end position="121"/>
    </location>
</feature>
<dbReference type="InterPro" id="IPR003870">
    <property type="entry name" value="DUF222"/>
</dbReference>